<dbReference type="eggNOG" id="arCOG00260">
    <property type="taxonomic scope" value="Archaea"/>
</dbReference>
<dbReference type="InParanoid" id="I3TEK6"/>
<dbReference type="PANTHER" id="PTHR47089">
    <property type="entry name" value="ABC TRANSPORTER, PERMEASE PROTEIN"/>
    <property type="match status" value="1"/>
</dbReference>
<evidence type="ECO:0000313" key="7">
    <source>
        <dbReference type="EMBL" id="AFK51194.1"/>
    </source>
</evidence>
<keyword evidence="8" id="KW-1185">Reference proteome</keyword>
<proteinExistence type="predicted"/>
<dbReference type="InterPro" id="IPR001851">
    <property type="entry name" value="ABC_transp_permease"/>
</dbReference>
<keyword evidence="3 6" id="KW-0812">Transmembrane</keyword>
<feature type="transmembrane region" description="Helical" evidence="6">
    <location>
        <begin position="15"/>
        <end position="41"/>
    </location>
</feature>
<evidence type="ECO:0000256" key="4">
    <source>
        <dbReference type="ARBA" id="ARBA00022989"/>
    </source>
</evidence>
<feature type="transmembrane region" description="Helical" evidence="6">
    <location>
        <begin position="245"/>
        <end position="263"/>
    </location>
</feature>
<dbReference type="GO" id="GO:0005886">
    <property type="term" value="C:plasma membrane"/>
    <property type="evidence" value="ECO:0007669"/>
    <property type="project" value="UniProtKB-SubCell"/>
</dbReference>
<dbReference type="GeneID" id="13013086"/>
<dbReference type="KEGG" id="thg:TCELL_0770"/>
<feature type="transmembrane region" description="Helical" evidence="6">
    <location>
        <begin position="331"/>
        <end position="348"/>
    </location>
</feature>
<accession>I3TEK6</accession>
<feature type="transmembrane region" description="Helical" evidence="6">
    <location>
        <begin position="269"/>
        <end position="291"/>
    </location>
</feature>
<name>I3TEK6_THEC1</name>
<organism evidence="7 8">
    <name type="scientific">Thermogladius calderae (strain DSM 22663 / VKM B-2946 / 1633)</name>
    <dbReference type="NCBI Taxonomy" id="1184251"/>
    <lineage>
        <taxon>Archaea</taxon>
        <taxon>Thermoproteota</taxon>
        <taxon>Thermoprotei</taxon>
        <taxon>Desulfurococcales</taxon>
        <taxon>Desulfurococcaceae</taxon>
        <taxon>Thermogladius</taxon>
    </lineage>
</organism>
<dbReference type="HOGENOM" id="CLU_040769_0_0_2"/>
<keyword evidence="2" id="KW-1003">Cell membrane</keyword>
<feature type="transmembrane region" description="Helical" evidence="6">
    <location>
        <begin position="87"/>
        <end position="107"/>
    </location>
</feature>
<dbReference type="EMBL" id="CP003531">
    <property type="protein sequence ID" value="AFK51194.1"/>
    <property type="molecule type" value="Genomic_DNA"/>
</dbReference>
<feature type="transmembrane region" description="Helical" evidence="6">
    <location>
        <begin position="298"/>
        <end position="319"/>
    </location>
</feature>
<keyword evidence="4 6" id="KW-1133">Transmembrane helix</keyword>
<evidence type="ECO:0000256" key="2">
    <source>
        <dbReference type="ARBA" id="ARBA00022475"/>
    </source>
</evidence>
<feature type="transmembrane region" description="Helical" evidence="6">
    <location>
        <begin position="148"/>
        <end position="167"/>
    </location>
</feature>
<feature type="transmembrane region" description="Helical" evidence="6">
    <location>
        <begin position="61"/>
        <end position="80"/>
    </location>
</feature>
<dbReference type="CDD" id="cd06580">
    <property type="entry name" value="TM_PBP1_transp_TpRbsC_like"/>
    <property type="match status" value="1"/>
</dbReference>
<evidence type="ECO:0000256" key="5">
    <source>
        <dbReference type="ARBA" id="ARBA00023136"/>
    </source>
</evidence>
<evidence type="ECO:0000256" key="3">
    <source>
        <dbReference type="ARBA" id="ARBA00022692"/>
    </source>
</evidence>
<dbReference type="AlphaFoldDB" id="I3TEK6"/>
<dbReference type="RefSeq" id="WP_014737444.1">
    <property type="nucleotide sequence ID" value="NC_017954.1"/>
</dbReference>
<comment type="subcellular location">
    <subcellularLocation>
        <location evidence="1">Cell membrane</location>
        <topology evidence="1">Multi-pass membrane protein</topology>
    </subcellularLocation>
</comment>
<reference evidence="7 8" key="1">
    <citation type="journal article" date="2012" name="J. Bacteriol.">
        <title>Complete genome sequence of the hyperthermophilic cellulolytic Crenarchaeon 'Thermogladius cellulolyticus' 1633.</title>
        <authorList>
            <person name="Mardanov A.V."/>
            <person name="Kochetkova T.V."/>
            <person name="Beletsky A.V."/>
            <person name="Bonch-Osmolovskaya E.A."/>
            <person name="Ravin N.V."/>
            <person name="Skryabin K.G."/>
        </authorList>
    </citation>
    <scope>NUCLEOTIDE SEQUENCE [LARGE SCALE GENOMIC DNA]</scope>
    <source>
        <strain evidence="8">DSM 22663 / VKM B-2946 / 1633</strain>
    </source>
</reference>
<feature type="transmembrane region" description="Helical" evidence="6">
    <location>
        <begin position="113"/>
        <end position="136"/>
    </location>
</feature>
<dbReference type="OrthoDB" id="86231at2157"/>
<sequence>MGYVIRIRPKPAKPLAIVLAPVASFALAFFVGGLLMVWAGVDPISGYTAFVSGSLTTFPGFMQTLVQATLFMLMATGIAISNRAGVLNVGAEGQYIVGAILATYVAVELQQTLHPALVVVLAMLLAAVGGALWAAIPGVLRGYMNVNEVVTTVILNWLAYRILQWIIRGPLRLPGPQLYPMSPPVTATLPILEPSSGLNAGLVIAVALAVFSYFLLFNTEVGFKIRVTGSNPDLARYAGFGVERVIVLSMGYSGALAGIAGGVEVLGNLHYLFEGISIGLGYTSIIVSLVARDHPLGVIAASIMFGTIYSGSSFLQTATHLTYTFSKALEGLIYLFVLVTTLFAFYEIKLVKVS</sequence>
<dbReference type="PANTHER" id="PTHR47089:SF1">
    <property type="entry name" value="GUANOSINE ABC TRANSPORTER PERMEASE PROTEIN NUPP"/>
    <property type="match status" value="1"/>
</dbReference>
<feature type="transmembrane region" description="Helical" evidence="6">
    <location>
        <begin position="198"/>
        <end position="216"/>
    </location>
</feature>
<dbReference type="Proteomes" id="UP000005270">
    <property type="component" value="Chromosome"/>
</dbReference>
<dbReference type="GO" id="GO:0022857">
    <property type="term" value="F:transmembrane transporter activity"/>
    <property type="evidence" value="ECO:0007669"/>
    <property type="project" value="InterPro"/>
</dbReference>
<protein>
    <submittedName>
        <fullName evidence="7">Inner-membrane translocator</fullName>
    </submittedName>
</protein>
<gene>
    <name evidence="7" type="ordered locus">TCELL_0770</name>
</gene>
<dbReference type="Pfam" id="PF02653">
    <property type="entry name" value="BPD_transp_2"/>
    <property type="match status" value="1"/>
</dbReference>
<keyword evidence="5 6" id="KW-0472">Membrane</keyword>
<evidence type="ECO:0000313" key="8">
    <source>
        <dbReference type="Proteomes" id="UP000005270"/>
    </source>
</evidence>
<evidence type="ECO:0000256" key="6">
    <source>
        <dbReference type="SAM" id="Phobius"/>
    </source>
</evidence>
<dbReference type="STRING" id="1184251.TCELL_0770"/>
<evidence type="ECO:0000256" key="1">
    <source>
        <dbReference type="ARBA" id="ARBA00004651"/>
    </source>
</evidence>